<dbReference type="GeneID" id="24795594"/>
<accession>A0A075WEL1</accession>
<dbReference type="EMBL" id="CP006577">
    <property type="protein sequence ID" value="AIG98850.1"/>
    <property type="molecule type" value="Genomic_DNA"/>
</dbReference>
<evidence type="ECO:0000313" key="1">
    <source>
        <dbReference type="EMBL" id="AIG98850.1"/>
    </source>
</evidence>
<dbReference type="AlphaFoldDB" id="A0A075WEL1"/>
<dbReference type="RefSeq" id="WP_010879346.1">
    <property type="nucleotide sequence ID" value="NZ_CP006577.1"/>
</dbReference>
<proteinExistence type="predicted"/>
<evidence type="ECO:0000313" key="2">
    <source>
        <dbReference type="Proteomes" id="UP000028501"/>
    </source>
</evidence>
<reference evidence="1 2" key="1">
    <citation type="submission" date="2013-07" db="EMBL/GenBank/DDBJ databases">
        <title>Genome of Archaeoglobus fulgidus.</title>
        <authorList>
            <person name="Fiebig A."/>
            <person name="Birkeland N.-K."/>
        </authorList>
    </citation>
    <scope>NUCLEOTIDE SEQUENCE [LARGE SCALE GENOMIC DNA]</scope>
    <source>
        <strain evidence="1 2">DSM 8774</strain>
    </source>
</reference>
<name>A0A075WEL1_ARCFL</name>
<organism evidence="1 2">
    <name type="scientific">Archaeoglobus fulgidus DSM 8774</name>
    <dbReference type="NCBI Taxonomy" id="1344584"/>
    <lineage>
        <taxon>Archaea</taxon>
        <taxon>Methanobacteriati</taxon>
        <taxon>Methanobacteriota</taxon>
        <taxon>Archaeoglobi</taxon>
        <taxon>Archaeoglobales</taxon>
        <taxon>Archaeoglobaceae</taxon>
        <taxon>Archaeoglobus</taxon>
    </lineage>
</organism>
<sequence>MKKSGWLVVALIALVVLGVVTSIAVNVYFKDKLVQGITVQMEDEGGKPISANLIINELTDEGPKKIWSGSGPGIVATSLILPKEEVNTFEINGEKIRVYRSINLEVIAYTEGKMGVAIFSVDPARPEHKSVKIVLRDVPKTKSEPTPGVWTTYEFTPVLKFATWDDIFAKYGYPRGAKIRIESKTRPYGSPTWVSGYTEVTLDSGLFSPYLSGKNKYTVYFQIKYVYAITELEMGEEKIYYERVYAVDTNTDPVAGYRDYVSWHGNLPANYDEYYITPAGDTREIAITGGHDYAFSVSVGFSYPAGITVALGVTKVPSPPATLSVTSTRSDGWVKTAGFNGFIESYSNWI</sequence>
<dbReference type="KEGG" id="afg:AFULGI_00021060"/>
<gene>
    <name evidence="1" type="ORF">AFULGI_00021060</name>
</gene>
<dbReference type="HOGENOM" id="CLU_791318_0_0_2"/>
<dbReference type="Proteomes" id="UP000028501">
    <property type="component" value="Chromosome"/>
</dbReference>
<protein>
    <submittedName>
        <fullName evidence="1">Uncharacterized protein</fullName>
    </submittedName>
</protein>